<keyword evidence="1" id="KW-0904">Protein phosphatase</keyword>
<organism evidence="3 4">
    <name type="scientific">Dekkera bruxellensis</name>
    <name type="common">Brettanomyces custersii</name>
    <dbReference type="NCBI Taxonomy" id="5007"/>
    <lineage>
        <taxon>Eukaryota</taxon>
        <taxon>Fungi</taxon>
        <taxon>Dikarya</taxon>
        <taxon>Ascomycota</taxon>
        <taxon>Saccharomycotina</taxon>
        <taxon>Pichiomycetes</taxon>
        <taxon>Pichiales</taxon>
        <taxon>Pichiaceae</taxon>
        <taxon>Brettanomyces</taxon>
    </lineage>
</organism>
<keyword evidence="4" id="KW-1185">Reference proteome</keyword>
<name>A0A7D9CWC3_DEKBR</name>
<dbReference type="GO" id="GO:0046872">
    <property type="term" value="F:metal ion binding"/>
    <property type="evidence" value="ECO:0007669"/>
    <property type="project" value="UniProtKB-UniRule"/>
</dbReference>
<dbReference type="EC" id="3.1.3.16" evidence="1"/>
<protein>
    <recommendedName>
        <fullName evidence="1">Protein phosphatase</fullName>
        <ecNumber evidence="1">3.1.3.16</ecNumber>
    </recommendedName>
</protein>
<keyword evidence="1" id="KW-0479">Metal-binding</keyword>
<dbReference type="PANTHER" id="PTHR12320:SF1">
    <property type="entry name" value="PROTEIN PHOSPHATASE PTC7 HOMOLOG"/>
    <property type="match status" value="1"/>
</dbReference>
<sequence>MSMSCPVRMLASQSKSAFFFASKARPVSSSITSSPCLDSGIPNYGVFHSNTSLHTSPTVANLSKGFFFQQSRGISTSSHFSEEAFKYYRSFKNGQQFTKKFVDCASQFTVSVAYNPKDRLGSKKSDEGGFVAEFKKMTRQRAQSGMKNTIYEPGTVDAASIDATTSPTGEDNYVCAASDSGVMIGVLDGVGGWSEQGYDSSAISRELSRAITKEYLTDPSLPISDILEIAFESVQKSGRVQVGSTTASFGIVDSKAMAFTALNLGDSWFGIFRKQENGRYKCFYESKEQVYYFNAPYQLSIIPDQMIQNAKKKGSGFLRNVPADADSYSVKLQPEDVVIFSTDGMIDNISPQDIEIYLNDALLSASDPQRAISKVNKSLVDQTVTLANNPNFSSVFSQRLSKATSQHYIGGKPDDITAVMMYVKA</sequence>
<dbReference type="AlphaFoldDB" id="A0A7D9CWC3"/>
<dbReference type="InterPro" id="IPR001932">
    <property type="entry name" value="PPM-type_phosphatase-like_dom"/>
</dbReference>
<accession>A0A7D9CWC3</accession>
<dbReference type="PROSITE" id="PS51746">
    <property type="entry name" value="PPM_2"/>
    <property type="match status" value="1"/>
</dbReference>
<comment type="catalytic activity">
    <reaction evidence="1">
        <text>O-phospho-L-seryl-[protein] + H2O = L-seryl-[protein] + phosphate</text>
        <dbReference type="Rhea" id="RHEA:20629"/>
        <dbReference type="Rhea" id="RHEA-COMP:9863"/>
        <dbReference type="Rhea" id="RHEA-COMP:11604"/>
        <dbReference type="ChEBI" id="CHEBI:15377"/>
        <dbReference type="ChEBI" id="CHEBI:29999"/>
        <dbReference type="ChEBI" id="CHEBI:43474"/>
        <dbReference type="ChEBI" id="CHEBI:83421"/>
        <dbReference type="EC" id="3.1.3.16"/>
    </reaction>
</comment>
<dbReference type="Gene3D" id="3.60.40.10">
    <property type="entry name" value="PPM-type phosphatase domain"/>
    <property type="match status" value="1"/>
</dbReference>
<dbReference type="PANTHER" id="PTHR12320">
    <property type="entry name" value="PROTEIN PHOSPHATASE 2C"/>
    <property type="match status" value="1"/>
</dbReference>
<dbReference type="Proteomes" id="UP000478008">
    <property type="component" value="Unassembled WGS sequence"/>
</dbReference>
<reference evidence="3 4" key="1">
    <citation type="submission" date="2019-07" db="EMBL/GenBank/DDBJ databases">
        <authorList>
            <person name="Friedrich A."/>
            <person name="Schacherer J."/>
        </authorList>
    </citation>
    <scope>NUCLEOTIDE SEQUENCE [LARGE SCALE GENOMIC DNA]</scope>
</reference>
<keyword evidence="1" id="KW-0460">Magnesium</keyword>
<keyword evidence="1" id="KW-0464">Manganese</keyword>
<dbReference type="GO" id="GO:0004722">
    <property type="term" value="F:protein serine/threonine phosphatase activity"/>
    <property type="evidence" value="ECO:0007669"/>
    <property type="project" value="UniProtKB-EC"/>
</dbReference>
<dbReference type="SMART" id="SM00331">
    <property type="entry name" value="PP2C_SIG"/>
    <property type="match status" value="1"/>
</dbReference>
<evidence type="ECO:0000313" key="3">
    <source>
        <dbReference type="EMBL" id="VUG16270.1"/>
    </source>
</evidence>
<dbReference type="InterPro" id="IPR036457">
    <property type="entry name" value="PPM-type-like_dom_sf"/>
</dbReference>
<evidence type="ECO:0000313" key="4">
    <source>
        <dbReference type="Proteomes" id="UP000478008"/>
    </source>
</evidence>
<comment type="cofactor">
    <cofactor evidence="1">
        <name>Mn(2+)</name>
        <dbReference type="ChEBI" id="CHEBI:29035"/>
    </cofactor>
</comment>
<feature type="domain" description="PPM-type phosphatase" evidence="2">
    <location>
        <begin position="155"/>
        <end position="423"/>
    </location>
</feature>
<evidence type="ECO:0000256" key="1">
    <source>
        <dbReference type="RuleBase" id="RU366020"/>
    </source>
</evidence>
<dbReference type="EMBL" id="CABFWN010000001">
    <property type="protein sequence ID" value="VUG16270.1"/>
    <property type="molecule type" value="Genomic_DNA"/>
</dbReference>
<dbReference type="Pfam" id="PF07228">
    <property type="entry name" value="SpoIIE"/>
    <property type="match status" value="1"/>
</dbReference>
<proteinExistence type="inferred from homology"/>
<dbReference type="SMART" id="SM00332">
    <property type="entry name" value="PP2Cc"/>
    <property type="match status" value="1"/>
</dbReference>
<comment type="similarity">
    <text evidence="1">Belongs to the PP2C family.</text>
</comment>
<dbReference type="SUPFAM" id="SSF81606">
    <property type="entry name" value="PP2C-like"/>
    <property type="match status" value="1"/>
</dbReference>
<keyword evidence="1" id="KW-0378">Hydrolase</keyword>
<evidence type="ECO:0000259" key="2">
    <source>
        <dbReference type="PROSITE" id="PS51746"/>
    </source>
</evidence>
<comment type="cofactor">
    <cofactor evidence="1">
        <name>Mg(2+)</name>
        <dbReference type="ChEBI" id="CHEBI:18420"/>
    </cofactor>
</comment>
<gene>
    <name evidence="3" type="ORF">DEBR0S1_12354G</name>
</gene>
<dbReference type="InterPro" id="IPR039123">
    <property type="entry name" value="PPTC7"/>
</dbReference>
<comment type="catalytic activity">
    <reaction evidence="1">
        <text>O-phospho-L-threonyl-[protein] + H2O = L-threonyl-[protein] + phosphate</text>
        <dbReference type="Rhea" id="RHEA:47004"/>
        <dbReference type="Rhea" id="RHEA-COMP:11060"/>
        <dbReference type="Rhea" id="RHEA-COMP:11605"/>
        <dbReference type="ChEBI" id="CHEBI:15377"/>
        <dbReference type="ChEBI" id="CHEBI:30013"/>
        <dbReference type="ChEBI" id="CHEBI:43474"/>
        <dbReference type="ChEBI" id="CHEBI:61977"/>
        <dbReference type="EC" id="3.1.3.16"/>
    </reaction>
</comment>